<keyword evidence="2" id="KW-1185">Reference proteome</keyword>
<proteinExistence type="predicted"/>
<accession>C8VDW6</accession>
<sequence>MNLAWLNRRIVISNPANNAVTGVAVPGAAIVWIKS</sequence>
<dbReference type="AlphaFoldDB" id="C8VDW6"/>
<dbReference type="InParanoid" id="C8VDW6"/>
<dbReference type="RefSeq" id="XP_050468059.1">
    <property type="nucleotide sequence ID" value="XM_050612105.1"/>
</dbReference>
<name>C8VDW6_EMENI</name>
<organism evidence="1 2">
    <name type="scientific">Emericella nidulans (strain FGSC A4 / ATCC 38163 / CBS 112.46 / NRRL 194 / M139)</name>
    <name type="common">Aspergillus nidulans</name>
    <dbReference type="NCBI Taxonomy" id="227321"/>
    <lineage>
        <taxon>Eukaryota</taxon>
        <taxon>Fungi</taxon>
        <taxon>Dikarya</taxon>
        <taxon>Ascomycota</taxon>
        <taxon>Pezizomycotina</taxon>
        <taxon>Eurotiomycetes</taxon>
        <taxon>Eurotiomycetidae</taxon>
        <taxon>Eurotiales</taxon>
        <taxon>Aspergillaceae</taxon>
        <taxon>Aspergillus</taxon>
        <taxon>Aspergillus subgen. Nidulantes</taxon>
    </lineage>
</organism>
<protein>
    <submittedName>
        <fullName evidence="1">Uncharacterized protein</fullName>
    </submittedName>
</protein>
<dbReference type="KEGG" id="ani:ANIA_11574"/>
<dbReference type="GeneID" id="74897140"/>
<reference evidence="2" key="2">
    <citation type="journal article" date="2009" name="Fungal Genet. Biol.">
        <title>The 2008 update of the Aspergillus nidulans genome annotation: a community effort.</title>
        <authorList>
            <person name="Wortman J.R."/>
            <person name="Gilsenan J.M."/>
            <person name="Joardar V."/>
            <person name="Deegan J."/>
            <person name="Clutterbuck J."/>
            <person name="Andersen M.R."/>
            <person name="Archer D."/>
            <person name="Bencina M."/>
            <person name="Braus G."/>
            <person name="Coutinho P."/>
            <person name="von Dohren H."/>
            <person name="Doonan J."/>
            <person name="Driessen A.J."/>
            <person name="Durek P."/>
            <person name="Espeso E."/>
            <person name="Fekete E."/>
            <person name="Flipphi M."/>
            <person name="Estrada C.G."/>
            <person name="Geysens S."/>
            <person name="Goldman G."/>
            <person name="de Groot P.W."/>
            <person name="Hansen K."/>
            <person name="Harris S.D."/>
            <person name="Heinekamp T."/>
            <person name="Helmstaedt K."/>
            <person name="Henrissat B."/>
            <person name="Hofmann G."/>
            <person name="Homan T."/>
            <person name="Horio T."/>
            <person name="Horiuchi H."/>
            <person name="James S."/>
            <person name="Jones M."/>
            <person name="Karaffa L."/>
            <person name="Karanyi Z."/>
            <person name="Kato M."/>
            <person name="Keller N."/>
            <person name="Kelly D.E."/>
            <person name="Kiel J.A."/>
            <person name="Kim J.M."/>
            <person name="van der Klei I.J."/>
            <person name="Klis F.M."/>
            <person name="Kovalchuk A."/>
            <person name="Krasevec N."/>
            <person name="Kubicek C.P."/>
            <person name="Liu B."/>
            <person name="Maccabe A."/>
            <person name="Meyer V."/>
            <person name="Mirabito P."/>
            <person name="Miskei M."/>
            <person name="Mos M."/>
            <person name="Mullins J."/>
            <person name="Nelson D.R."/>
            <person name="Nielsen J."/>
            <person name="Oakley B.R."/>
            <person name="Osmani S.A."/>
            <person name="Pakula T."/>
            <person name="Paszewski A."/>
            <person name="Paulsen I."/>
            <person name="Pilsyk S."/>
            <person name="Pocsi I."/>
            <person name="Punt P.J."/>
            <person name="Ram A.F."/>
            <person name="Ren Q."/>
            <person name="Robellet X."/>
            <person name="Robson G."/>
            <person name="Seiboth B."/>
            <person name="van Solingen P."/>
            <person name="Specht T."/>
            <person name="Sun J."/>
            <person name="Taheri-Talesh N."/>
            <person name="Takeshita N."/>
            <person name="Ussery D."/>
            <person name="vanKuyk P.A."/>
            <person name="Visser H."/>
            <person name="van de Vondervoort P.J."/>
            <person name="de Vries R.P."/>
            <person name="Walton J."/>
            <person name="Xiang X."/>
            <person name="Xiong Y."/>
            <person name="Zeng A.P."/>
            <person name="Brandt B.W."/>
            <person name="Cornell M.J."/>
            <person name="van den Hondel C.A."/>
            <person name="Visser J."/>
            <person name="Oliver S.G."/>
            <person name="Turner G."/>
        </authorList>
    </citation>
    <scope>GENOME REANNOTATION</scope>
    <source>
        <strain evidence="2">FGSC A4 / ATCC 38163 / CBS 112.46 / NRRL 194 / M139</strain>
    </source>
</reference>
<evidence type="ECO:0000313" key="2">
    <source>
        <dbReference type="Proteomes" id="UP000000560"/>
    </source>
</evidence>
<evidence type="ECO:0000313" key="1">
    <source>
        <dbReference type="EMBL" id="CBF80214.1"/>
    </source>
</evidence>
<dbReference type="EMBL" id="BN001304">
    <property type="protein sequence ID" value="CBF80214.1"/>
    <property type="molecule type" value="Genomic_DNA"/>
</dbReference>
<dbReference type="HOGENOM" id="CLU_3368477_0_0_1"/>
<dbReference type="Proteomes" id="UP000000560">
    <property type="component" value="Chromosome IV"/>
</dbReference>
<gene>
    <name evidence="1" type="ORF">ANIA_11574</name>
</gene>
<reference evidence="2" key="1">
    <citation type="journal article" date="2005" name="Nature">
        <title>Sequencing of Aspergillus nidulans and comparative analysis with A. fumigatus and A. oryzae.</title>
        <authorList>
            <person name="Galagan J.E."/>
            <person name="Calvo S.E."/>
            <person name="Cuomo C."/>
            <person name="Ma L.J."/>
            <person name="Wortman J.R."/>
            <person name="Batzoglou S."/>
            <person name="Lee S.I."/>
            <person name="Basturkmen M."/>
            <person name="Spevak C.C."/>
            <person name="Clutterbuck J."/>
            <person name="Kapitonov V."/>
            <person name="Jurka J."/>
            <person name="Scazzocchio C."/>
            <person name="Farman M."/>
            <person name="Butler J."/>
            <person name="Purcell S."/>
            <person name="Harris S."/>
            <person name="Braus G.H."/>
            <person name="Draht O."/>
            <person name="Busch S."/>
            <person name="D'Enfert C."/>
            <person name="Bouchier C."/>
            <person name="Goldman G.H."/>
            <person name="Bell-Pedersen D."/>
            <person name="Griffiths-Jones S."/>
            <person name="Doonan J.H."/>
            <person name="Yu J."/>
            <person name="Vienken K."/>
            <person name="Pain A."/>
            <person name="Freitag M."/>
            <person name="Selker E.U."/>
            <person name="Archer D.B."/>
            <person name="Penalva M.A."/>
            <person name="Oakley B.R."/>
            <person name="Momany M."/>
            <person name="Tanaka T."/>
            <person name="Kumagai T."/>
            <person name="Asai K."/>
            <person name="Machida M."/>
            <person name="Nierman W.C."/>
            <person name="Denning D.W."/>
            <person name="Caddick M."/>
            <person name="Hynes M."/>
            <person name="Paoletti M."/>
            <person name="Fischer R."/>
            <person name="Miller B."/>
            <person name="Dyer P."/>
            <person name="Sachs M.S."/>
            <person name="Osmani S.A."/>
            <person name="Birren B.W."/>
        </authorList>
    </citation>
    <scope>NUCLEOTIDE SEQUENCE [LARGE SCALE GENOMIC DNA]</scope>
    <source>
        <strain evidence="2">FGSC A4 / ATCC 38163 / CBS 112.46 / NRRL 194 / M139</strain>
    </source>
</reference>